<dbReference type="InterPro" id="IPR032466">
    <property type="entry name" value="Metal_Hydrolase"/>
</dbReference>
<dbReference type="Pfam" id="PF04909">
    <property type="entry name" value="Amidohydro_2"/>
    <property type="match status" value="1"/>
</dbReference>
<dbReference type="InterPro" id="IPR052350">
    <property type="entry name" value="Metallo-dep_Lactonases"/>
</dbReference>
<dbReference type="EMBL" id="FMZE01000001">
    <property type="protein sequence ID" value="SDC00630.1"/>
    <property type="molecule type" value="Genomic_DNA"/>
</dbReference>
<dbReference type="InterPro" id="IPR006680">
    <property type="entry name" value="Amidohydro-rel"/>
</dbReference>
<proteinExistence type="inferred from homology"/>
<keyword evidence="3" id="KW-1185">Reference proteome</keyword>
<dbReference type="Proteomes" id="UP000199494">
    <property type="component" value="Unassembled WGS sequence"/>
</dbReference>
<dbReference type="SUPFAM" id="SSF51556">
    <property type="entry name" value="Metallo-dependent hydrolases"/>
    <property type="match status" value="1"/>
</dbReference>
<organism evidence="2 3">
    <name type="scientific">Prauserella marina</name>
    <dbReference type="NCBI Taxonomy" id="530584"/>
    <lineage>
        <taxon>Bacteria</taxon>
        <taxon>Bacillati</taxon>
        <taxon>Actinomycetota</taxon>
        <taxon>Actinomycetes</taxon>
        <taxon>Pseudonocardiales</taxon>
        <taxon>Pseudonocardiaceae</taxon>
        <taxon>Prauserella</taxon>
    </lineage>
</organism>
<dbReference type="OrthoDB" id="5450317at2"/>
<name>A0A1G6I2G5_9PSEU</name>
<accession>A0A1G6I2G5</accession>
<gene>
    <name evidence="2" type="ORF">SAMN05421630_10129</name>
</gene>
<dbReference type="Gene3D" id="3.20.20.140">
    <property type="entry name" value="Metal-dependent hydrolases"/>
    <property type="match status" value="1"/>
</dbReference>
<protein>
    <submittedName>
        <fullName evidence="2">L-fuconolactonase</fullName>
    </submittedName>
</protein>
<dbReference type="PANTHER" id="PTHR43569">
    <property type="entry name" value="AMIDOHYDROLASE"/>
    <property type="match status" value="1"/>
</dbReference>
<dbReference type="AlphaFoldDB" id="A0A1G6I2G5"/>
<evidence type="ECO:0000256" key="1">
    <source>
        <dbReference type="ARBA" id="ARBA00038310"/>
    </source>
</evidence>
<dbReference type="RefSeq" id="WP_091794687.1">
    <property type="nucleotide sequence ID" value="NZ_CP016353.1"/>
</dbReference>
<dbReference type="STRING" id="530584.SAMN05421630_10129"/>
<evidence type="ECO:0000313" key="3">
    <source>
        <dbReference type="Proteomes" id="UP000199494"/>
    </source>
</evidence>
<reference evidence="2 3" key="1">
    <citation type="submission" date="2016-10" db="EMBL/GenBank/DDBJ databases">
        <authorList>
            <person name="de Groot N.N."/>
        </authorList>
    </citation>
    <scope>NUCLEOTIDE SEQUENCE [LARGE SCALE GENOMIC DNA]</scope>
    <source>
        <strain evidence="2 3">CGMCC 4.5506</strain>
    </source>
</reference>
<evidence type="ECO:0000313" key="2">
    <source>
        <dbReference type="EMBL" id="SDC00630.1"/>
    </source>
</evidence>
<dbReference type="PANTHER" id="PTHR43569:SF2">
    <property type="entry name" value="AMIDOHYDROLASE-RELATED DOMAIN-CONTAINING PROTEIN"/>
    <property type="match status" value="1"/>
</dbReference>
<sequence length="284" mass="31272">MLTIDTHLHLWDLTVSDYAWLPRETVLHDTFTARQAHAELRAAGVGAAILVQAEDSESDTEFLLATAREHDWIAGVVGWVRLDEPATARRQLDRWQADPAFVGVRHLVHDDPRPDFLALPGVRRSLTLLAERGIPFDVPDAWPRHLASVAELASALPELTIVVDHLGKPPRQRPAHDHWAEALRAVAAQPNTLAKLSGLQLPGKPFTTSAVFASAGLALEVYGPERLMYGGDWPMTLPFGGYQRAWQITTELLAPLSAAERERVLSGTARTVYGLGEHRGEEPP</sequence>
<comment type="similarity">
    <text evidence="1">Belongs to the metallo-dependent hydrolases superfamily.</text>
</comment>
<dbReference type="GO" id="GO:0016787">
    <property type="term" value="F:hydrolase activity"/>
    <property type="evidence" value="ECO:0007669"/>
    <property type="project" value="InterPro"/>
</dbReference>